<gene>
    <name evidence="2" type="ORF">ACFODU_00895</name>
</gene>
<keyword evidence="1" id="KW-0732">Signal</keyword>
<sequence>MRALVPATCLLALAACSASGDAVDGEAVAQGETIACATGGAAELAPVCTVERAVEDGALILVIHHEDGGFRRLAVQGDGSGVAAADGADPAQITVYDGEIAVTVAADRYILPATIAAKTAETAGDAAP</sequence>
<keyword evidence="3" id="KW-1185">Reference proteome</keyword>
<dbReference type="PROSITE" id="PS51257">
    <property type="entry name" value="PROKAR_LIPOPROTEIN"/>
    <property type="match status" value="1"/>
</dbReference>
<dbReference type="Proteomes" id="UP001595456">
    <property type="component" value="Unassembled WGS sequence"/>
</dbReference>
<reference evidence="3" key="1">
    <citation type="journal article" date="2019" name="Int. J. Syst. Evol. Microbiol.">
        <title>The Global Catalogue of Microorganisms (GCM) 10K type strain sequencing project: providing services to taxonomists for standard genome sequencing and annotation.</title>
        <authorList>
            <consortium name="The Broad Institute Genomics Platform"/>
            <consortium name="The Broad Institute Genome Sequencing Center for Infectious Disease"/>
            <person name="Wu L."/>
            <person name="Ma J."/>
        </authorList>
    </citation>
    <scope>NUCLEOTIDE SEQUENCE [LARGE SCALE GENOMIC DNA]</scope>
    <source>
        <strain evidence="3">KCTC 52607</strain>
    </source>
</reference>
<feature type="signal peptide" evidence="1">
    <location>
        <begin position="1"/>
        <end position="22"/>
    </location>
</feature>
<evidence type="ECO:0000313" key="3">
    <source>
        <dbReference type="Proteomes" id="UP001595456"/>
    </source>
</evidence>
<dbReference type="EMBL" id="JBHRST010000001">
    <property type="protein sequence ID" value="MFC3096356.1"/>
    <property type="molecule type" value="Genomic_DNA"/>
</dbReference>
<comment type="caution">
    <text evidence="2">The sequence shown here is derived from an EMBL/GenBank/DDBJ whole genome shotgun (WGS) entry which is preliminary data.</text>
</comment>
<protein>
    <recommendedName>
        <fullName evidence="4">Lipoprotein</fullName>
    </recommendedName>
</protein>
<evidence type="ECO:0000256" key="1">
    <source>
        <dbReference type="SAM" id="SignalP"/>
    </source>
</evidence>
<name>A0ABV7E3I8_9SPHN</name>
<accession>A0ABV7E3I8</accession>
<dbReference type="RefSeq" id="WP_336924860.1">
    <property type="nucleotide sequence ID" value="NZ_JBANRO010000002.1"/>
</dbReference>
<feature type="chain" id="PRO_5045730384" description="Lipoprotein" evidence="1">
    <location>
        <begin position="23"/>
        <end position="128"/>
    </location>
</feature>
<organism evidence="2 3">
    <name type="scientific">Alteraurantiacibacter palmitatis</name>
    <dbReference type="NCBI Taxonomy" id="2054628"/>
    <lineage>
        <taxon>Bacteria</taxon>
        <taxon>Pseudomonadati</taxon>
        <taxon>Pseudomonadota</taxon>
        <taxon>Alphaproteobacteria</taxon>
        <taxon>Sphingomonadales</taxon>
        <taxon>Erythrobacteraceae</taxon>
        <taxon>Alteraurantiacibacter</taxon>
    </lineage>
</organism>
<evidence type="ECO:0008006" key="4">
    <source>
        <dbReference type="Google" id="ProtNLM"/>
    </source>
</evidence>
<proteinExistence type="predicted"/>
<evidence type="ECO:0000313" key="2">
    <source>
        <dbReference type="EMBL" id="MFC3096356.1"/>
    </source>
</evidence>